<dbReference type="EC" id="3.6.5.n1" evidence="11 12"/>
<dbReference type="Gene3D" id="3.30.70.2570">
    <property type="entry name" value="Elongation factor 4, C-terminal domain"/>
    <property type="match status" value="1"/>
</dbReference>
<dbReference type="Gene3D" id="3.30.70.870">
    <property type="entry name" value="Elongation Factor G (Translational Gtpase), domain 3"/>
    <property type="match status" value="1"/>
</dbReference>
<comment type="similarity">
    <text evidence="10">Belongs to the GTP-binding elongation factor family. LepA subfamily.</text>
</comment>
<dbReference type="GO" id="GO:0003746">
    <property type="term" value="F:translation elongation factor activity"/>
    <property type="evidence" value="ECO:0007669"/>
    <property type="project" value="UniProtKB-UniRule"/>
</dbReference>
<keyword evidence="3 12" id="KW-0547">Nucleotide-binding</keyword>
<dbReference type="InterPro" id="IPR000795">
    <property type="entry name" value="T_Tr_GTP-bd_dom"/>
</dbReference>
<dbReference type="InterPro" id="IPR013842">
    <property type="entry name" value="LepA_CTD"/>
</dbReference>
<organism evidence="14 15">
    <name type="scientific">Actinophytocola algeriensis</name>
    <dbReference type="NCBI Taxonomy" id="1768010"/>
    <lineage>
        <taxon>Bacteria</taxon>
        <taxon>Bacillati</taxon>
        <taxon>Actinomycetota</taxon>
        <taxon>Actinomycetes</taxon>
        <taxon>Pseudonocardiales</taxon>
        <taxon>Pseudonocardiaceae</taxon>
    </lineage>
</organism>
<evidence type="ECO:0000256" key="10">
    <source>
        <dbReference type="ARBA" id="ARBA00061052"/>
    </source>
</evidence>
<dbReference type="FunFam" id="3.30.70.240:FF:000011">
    <property type="entry name" value="Elongation factor 4"/>
    <property type="match status" value="1"/>
</dbReference>
<dbReference type="Pfam" id="PF03144">
    <property type="entry name" value="GTP_EFTU_D2"/>
    <property type="match status" value="1"/>
</dbReference>
<dbReference type="SMART" id="SM00838">
    <property type="entry name" value="EFG_C"/>
    <property type="match status" value="1"/>
</dbReference>
<keyword evidence="15" id="KW-1185">Reference proteome</keyword>
<dbReference type="FunFam" id="3.30.70.870:FF:000004">
    <property type="entry name" value="Translation factor GUF1, mitochondrial"/>
    <property type="match status" value="1"/>
</dbReference>
<dbReference type="FunFam" id="3.40.50.300:FF:000078">
    <property type="entry name" value="Elongation factor 4"/>
    <property type="match status" value="1"/>
</dbReference>
<evidence type="ECO:0000256" key="8">
    <source>
        <dbReference type="ARBA" id="ARBA00050293"/>
    </source>
</evidence>
<keyword evidence="5 12" id="KW-0648">Protein biosynthesis</keyword>
<dbReference type="CDD" id="cd03699">
    <property type="entry name" value="EF4_II"/>
    <property type="match status" value="1"/>
</dbReference>
<dbReference type="Pfam" id="PF00679">
    <property type="entry name" value="EFG_C"/>
    <property type="match status" value="1"/>
</dbReference>
<dbReference type="InterPro" id="IPR035654">
    <property type="entry name" value="LepA_IV"/>
</dbReference>
<evidence type="ECO:0000259" key="13">
    <source>
        <dbReference type="PROSITE" id="PS51722"/>
    </source>
</evidence>
<evidence type="ECO:0000256" key="11">
    <source>
        <dbReference type="ARBA" id="ARBA00066744"/>
    </source>
</evidence>
<dbReference type="CDD" id="cd03709">
    <property type="entry name" value="lepA_C"/>
    <property type="match status" value="1"/>
</dbReference>
<accession>A0A7W7VC06</accession>
<reference evidence="14 15" key="1">
    <citation type="submission" date="2020-08" db="EMBL/GenBank/DDBJ databases">
        <title>Genomic Encyclopedia of Type Strains, Phase III (KMG-III): the genomes of soil and plant-associated and newly described type strains.</title>
        <authorList>
            <person name="Whitman W."/>
        </authorList>
    </citation>
    <scope>NUCLEOTIDE SEQUENCE [LARGE SCALE GENOMIC DNA]</scope>
    <source>
        <strain evidence="14 15">CECT 8960</strain>
    </source>
</reference>
<dbReference type="GO" id="GO:0043022">
    <property type="term" value="F:ribosome binding"/>
    <property type="evidence" value="ECO:0007669"/>
    <property type="project" value="UniProtKB-UniRule"/>
</dbReference>
<keyword evidence="2 12" id="KW-1003">Cell membrane</keyword>
<comment type="function">
    <text evidence="9 12">Required for accurate and efficient protein synthesis under certain stress conditions. May act as a fidelity factor of the translation reaction, by catalyzing a one-codon backward translocation of tRNAs on improperly translocated ribosomes. Back-translocation proceeds from a post-translocation (POST) complex to a pre-translocation (PRE) complex, thus giving elongation factor G a second chance to translocate the tRNAs correctly. Binds to ribosomes in a GTP-dependent manner.</text>
</comment>
<dbReference type="Proteomes" id="UP000520767">
    <property type="component" value="Unassembled WGS sequence"/>
</dbReference>
<dbReference type="SUPFAM" id="SSF50447">
    <property type="entry name" value="Translation proteins"/>
    <property type="match status" value="1"/>
</dbReference>
<dbReference type="InterPro" id="IPR009000">
    <property type="entry name" value="Transl_B-barrel_sf"/>
</dbReference>
<dbReference type="CDD" id="cd16260">
    <property type="entry name" value="EF4_III"/>
    <property type="match status" value="1"/>
</dbReference>
<dbReference type="SUPFAM" id="SSF54980">
    <property type="entry name" value="EF-G C-terminal domain-like"/>
    <property type="match status" value="2"/>
</dbReference>
<evidence type="ECO:0000256" key="1">
    <source>
        <dbReference type="ARBA" id="ARBA00005454"/>
    </source>
</evidence>
<dbReference type="GO" id="GO:0005525">
    <property type="term" value="F:GTP binding"/>
    <property type="evidence" value="ECO:0007669"/>
    <property type="project" value="UniProtKB-UniRule"/>
</dbReference>
<comment type="similarity">
    <text evidence="1 12">Belongs to the TRAFAC class translation factor GTPase superfamily. Classic translation factor GTPase family. LepA subfamily.</text>
</comment>
<evidence type="ECO:0000256" key="4">
    <source>
        <dbReference type="ARBA" id="ARBA00022801"/>
    </source>
</evidence>
<dbReference type="Gene3D" id="2.40.30.10">
    <property type="entry name" value="Translation factors"/>
    <property type="match status" value="1"/>
</dbReference>
<evidence type="ECO:0000256" key="2">
    <source>
        <dbReference type="ARBA" id="ARBA00022475"/>
    </source>
</evidence>
<dbReference type="Pfam" id="PF00009">
    <property type="entry name" value="GTP_EFTU"/>
    <property type="match status" value="1"/>
</dbReference>
<dbReference type="AlphaFoldDB" id="A0A7W7VC06"/>
<dbReference type="InterPro" id="IPR035647">
    <property type="entry name" value="EFG_III/V"/>
</dbReference>
<keyword evidence="6 12" id="KW-0342">GTP-binding</keyword>
<dbReference type="NCBIfam" id="TIGR00231">
    <property type="entry name" value="small_GTP"/>
    <property type="match status" value="1"/>
</dbReference>
<dbReference type="PRINTS" id="PR00315">
    <property type="entry name" value="ELONGATNFCT"/>
</dbReference>
<dbReference type="Gene3D" id="3.30.70.240">
    <property type="match status" value="1"/>
</dbReference>
<comment type="subcellular location">
    <subcellularLocation>
        <location evidence="12">Cell membrane</location>
        <topology evidence="12">Peripheral membrane protein</topology>
        <orientation evidence="12">Cytoplasmic side</orientation>
    </subcellularLocation>
</comment>
<dbReference type="InterPro" id="IPR005225">
    <property type="entry name" value="Small_GTP-bd"/>
</dbReference>
<evidence type="ECO:0000256" key="5">
    <source>
        <dbReference type="ARBA" id="ARBA00022917"/>
    </source>
</evidence>
<dbReference type="InterPro" id="IPR000640">
    <property type="entry name" value="EFG_V-like"/>
</dbReference>
<dbReference type="GO" id="GO:0005886">
    <property type="term" value="C:plasma membrane"/>
    <property type="evidence" value="ECO:0007669"/>
    <property type="project" value="UniProtKB-SubCell"/>
</dbReference>
<proteinExistence type="inferred from homology"/>
<dbReference type="FunFam" id="3.30.70.2570:FF:000001">
    <property type="entry name" value="Translation factor GUF1, mitochondrial"/>
    <property type="match status" value="1"/>
</dbReference>
<protein>
    <recommendedName>
        <fullName evidence="11 12">Elongation factor 4</fullName>
        <shortName evidence="12">EF-4</shortName>
        <ecNumber evidence="11 12">3.6.5.n1</ecNumber>
    </recommendedName>
    <alternativeName>
        <fullName evidence="12">Ribosomal back-translocase LepA</fullName>
    </alternativeName>
</protein>
<evidence type="ECO:0000256" key="12">
    <source>
        <dbReference type="HAMAP-Rule" id="MF_00071"/>
    </source>
</evidence>
<comment type="caution">
    <text evidence="14">The sequence shown here is derived from an EMBL/GenBank/DDBJ whole genome shotgun (WGS) entry which is preliminary data.</text>
</comment>
<dbReference type="Gene3D" id="3.40.50.300">
    <property type="entry name" value="P-loop containing nucleotide triphosphate hydrolases"/>
    <property type="match status" value="1"/>
</dbReference>
<dbReference type="EMBL" id="JACHJQ010000001">
    <property type="protein sequence ID" value="MBB4904663.1"/>
    <property type="molecule type" value="Genomic_DNA"/>
</dbReference>
<dbReference type="GO" id="GO:0003924">
    <property type="term" value="F:GTPase activity"/>
    <property type="evidence" value="ECO:0007669"/>
    <property type="project" value="UniProtKB-UniRule"/>
</dbReference>
<evidence type="ECO:0000313" key="15">
    <source>
        <dbReference type="Proteomes" id="UP000520767"/>
    </source>
</evidence>
<feature type="domain" description="Tr-type G" evidence="13">
    <location>
        <begin position="13"/>
        <end position="194"/>
    </location>
</feature>
<dbReference type="Pfam" id="PF06421">
    <property type="entry name" value="LepA_C"/>
    <property type="match status" value="1"/>
</dbReference>
<dbReference type="RefSeq" id="WP_184808883.1">
    <property type="nucleotide sequence ID" value="NZ_JACHJQ010000001.1"/>
</dbReference>
<dbReference type="PANTHER" id="PTHR43512:SF4">
    <property type="entry name" value="TRANSLATION FACTOR GUF1 HOMOLOG, CHLOROPLASTIC"/>
    <property type="match status" value="1"/>
</dbReference>
<evidence type="ECO:0000256" key="7">
    <source>
        <dbReference type="ARBA" id="ARBA00023136"/>
    </source>
</evidence>
<sequence>MTTFADTTFTKPELIRNFCIIAHIDHGKSTLADRMLQITGVVEERQMRAQYLDRMDIERERGITIKAQNVRLPWQVAGQNHVLHMIDTPGHVDFTYEVSRALEACEGAVLLVDAAQGIEAQTLANLYLAMENDLTIIPVLNKIDLPAADPDKYAEEIAHIVGCEPTDVMRVSAKTGLGVRELLNEIVRLVPAPEGVDDAPARAMIFDSVYDTYRGVVTYIRVVDGKITPRQRIKMMSTGATHELLEVGIISPEPKPSTGLGVGEVGYLITGVKDVRQSKVGDTVTSERRGATEALAGYREPRPMVYSGLYPVDGSDYADLREALDKLRLNDAALSYEPETSAALGFGFRCGFLGLLHLEIVRERLEREAGLDLISTAPNVVYRVVLDDGGDLQVTNPSDWPEGKIAEVYEPVVKTSIIAPSDYIGAIMELCQSRRGQLGGMDYLSSDRVELRYTMPLGEIIFDFFDTLKSRTRGYASLDYEPAGEQAADLVKVDILLQGEPVDAFSAICHREAAYAYGTRMASKLRELIPRQQFEVPIQAAIGARVIARETVRAMRKDVLAKCYGGDITRKRKLLEKQKEGKKRMKMVGRVEVPQEAFVAALSTDESSDKTKKK</sequence>
<dbReference type="PROSITE" id="PS00301">
    <property type="entry name" value="G_TR_1"/>
    <property type="match status" value="1"/>
</dbReference>
<dbReference type="CDD" id="cd01890">
    <property type="entry name" value="LepA"/>
    <property type="match status" value="1"/>
</dbReference>
<dbReference type="PROSITE" id="PS51722">
    <property type="entry name" value="G_TR_2"/>
    <property type="match status" value="1"/>
</dbReference>
<dbReference type="InterPro" id="IPR004161">
    <property type="entry name" value="EFTu-like_2"/>
</dbReference>
<name>A0A7W7VC06_9PSEU</name>
<dbReference type="InterPro" id="IPR006297">
    <property type="entry name" value="EF-4"/>
</dbReference>
<comment type="catalytic activity">
    <reaction evidence="8 12">
        <text>GTP + H2O = GDP + phosphate + H(+)</text>
        <dbReference type="Rhea" id="RHEA:19669"/>
        <dbReference type="ChEBI" id="CHEBI:15377"/>
        <dbReference type="ChEBI" id="CHEBI:15378"/>
        <dbReference type="ChEBI" id="CHEBI:37565"/>
        <dbReference type="ChEBI" id="CHEBI:43474"/>
        <dbReference type="ChEBI" id="CHEBI:58189"/>
        <dbReference type="EC" id="3.6.5.n1"/>
    </reaction>
</comment>
<evidence type="ECO:0000256" key="9">
    <source>
        <dbReference type="ARBA" id="ARBA00057626"/>
    </source>
</evidence>
<dbReference type="FunFam" id="2.40.30.10:FF:000015">
    <property type="entry name" value="Translation factor GUF1, mitochondrial"/>
    <property type="match status" value="1"/>
</dbReference>
<keyword evidence="4 12" id="KW-0378">Hydrolase</keyword>
<keyword evidence="7 12" id="KW-0472">Membrane</keyword>
<feature type="binding site" evidence="12">
    <location>
        <begin position="141"/>
        <end position="144"/>
    </location>
    <ligand>
        <name>GTP</name>
        <dbReference type="ChEBI" id="CHEBI:37565"/>
    </ligand>
</feature>
<evidence type="ECO:0000313" key="14">
    <source>
        <dbReference type="EMBL" id="MBB4904663.1"/>
    </source>
</evidence>
<dbReference type="InterPro" id="IPR027417">
    <property type="entry name" value="P-loop_NTPase"/>
</dbReference>
<dbReference type="InterPro" id="IPR038363">
    <property type="entry name" value="LepA_C_sf"/>
</dbReference>
<dbReference type="SUPFAM" id="SSF52540">
    <property type="entry name" value="P-loop containing nucleoside triphosphate hydrolases"/>
    <property type="match status" value="1"/>
</dbReference>
<feature type="binding site" evidence="12">
    <location>
        <begin position="25"/>
        <end position="30"/>
    </location>
    <ligand>
        <name>GTP</name>
        <dbReference type="ChEBI" id="CHEBI:37565"/>
    </ligand>
</feature>
<dbReference type="HAMAP" id="MF_00071">
    <property type="entry name" value="LepA"/>
    <property type="match status" value="1"/>
</dbReference>
<dbReference type="PANTHER" id="PTHR43512">
    <property type="entry name" value="TRANSLATION FACTOR GUF1-RELATED"/>
    <property type="match status" value="1"/>
</dbReference>
<evidence type="ECO:0000256" key="6">
    <source>
        <dbReference type="ARBA" id="ARBA00023134"/>
    </source>
</evidence>
<dbReference type="GO" id="GO:0045727">
    <property type="term" value="P:positive regulation of translation"/>
    <property type="evidence" value="ECO:0007669"/>
    <property type="project" value="UniProtKB-UniRule"/>
</dbReference>
<gene>
    <name evidence="12" type="primary">lepA</name>
    <name evidence="14" type="ORF">FHR82_000873</name>
</gene>
<dbReference type="NCBIfam" id="TIGR01393">
    <property type="entry name" value="lepA"/>
    <property type="match status" value="1"/>
</dbReference>
<dbReference type="InterPro" id="IPR031157">
    <property type="entry name" value="G_TR_CS"/>
</dbReference>
<evidence type="ECO:0000256" key="3">
    <source>
        <dbReference type="ARBA" id="ARBA00022741"/>
    </source>
</evidence>